<gene>
    <name evidence="2" type="primary">kleE</name>
    <name evidence="2" type="ORF">Achr_c50</name>
</gene>
<dbReference type="RefSeq" id="WP_082045608.1">
    <property type="nucleotide sequence ID" value="NZ_CP010418.1"/>
</dbReference>
<organism evidence="2 3">
    <name type="scientific">Azotobacter chroococcum NCIMB 8003</name>
    <dbReference type="NCBI Taxonomy" id="1328314"/>
    <lineage>
        <taxon>Bacteria</taxon>
        <taxon>Pseudomonadati</taxon>
        <taxon>Pseudomonadota</taxon>
        <taxon>Gammaproteobacteria</taxon>
        <taxon>Pseudomonadales</taxon>
        <taxon>Pseudomonadaceae</taxon>
        <taxon>Azotobacter</taxon>
    </lineage>
</organism>
<reference evidence="2 3" key="1">
    <citation type="journal article" date="2015" name="PLoS ONE">
        <title>Azotobacter Genomes: The Genome of Azotobacter chroococcum NCIMB 8003 (ATCC 4412).</title>
        <authorList>
            <person name="Robson R.L."/>
            <person name="Jones R."/>
            <person name="Robson R.M."/>
            <person name="Schwartz A."/>
            <person name="Richardson T.H."/>
        </authorList>
    </citation>
    <scope>NUCLEOTIDE SEQUENCE [LARGE SCALE GENOMIC DNA]</scope>
    <source>
        <strain evidence="2 3">NCIMB 8003</strain>
        <plasmid evidence="3">Plasmid pAcX50c</plasmid>
    </source>
</reference>
<protein>
    <submittedName>
        <fullName evidence="2">Plasmid protein KleE, putative stable inheritance protein</fullName>
    </submittedName>
</protein>
<dbReference type="KEGG" id="acx:Achr_c50"/>
<feature type="transmembrane region" description="Helical" evidence="1">
    <location>
        <begin position="45"/>
        <end position="72"/>
    </location>
</feature>
<keyword evidence="1" id="KW-1133">Transmembrane helix</keyword>
<accession>A0A0C4WWZ0</accession>
<keyword evidence="1" id="KW-0812">Transmembrane</keyword>
<dbReference type="EMBL" id="CP010418">
    <property type="protein sequence ID" value="AJE23487.1"/>
    <property type="molecule type" value="Genomic_DNA"/>
</dbReference>
<evidence type="ECO:0000256" key="1">
    <source>
        <dbReference type="SAM" id="Phobius"/>
    </source>
</evidence>
<geneLocation type="plasmid" evidence="2 3">
    <name>pAcX50c</name>
</geneLocation>
<sequence>MTRIINFPGAKEPPKVEPAAKTVIPKAEVKPWLIKRGLASLWRGIWIFTVLLWPILKWVISIDVFICLVLMVYHWDTPGGNAGWIFLTHFAGLTALTYFVSAYKPKGL</sequence>
<proteinExistence type="predicted"/>
<keyword evidence="1" id="KW-0472">Membrane</keyword>
<keyword evidence="2" id="KW-0614">Plasmid</keyword>
<name>A0A0C4WWZ0_9GAMM</name>
<dbReference type="HOGENOM" id="CLU_175429_0_0_6"/>
<feature type="transmembrane region" description="Helical" evidence="1">
    <location>
        <begin position="84"/>
        <end position="103"/>
    </location>
</feature>
<keyword evidence="3" id="KW-1185">Reference proteome</keyword>
<dbReference type="InterPro" id="IPR035362">
    <property type="entry name" value="KleE"/>
</dbReference>
<evidence type="ECO:0000313" key="3">
    <source>
        <dbReference type="Proteomes" id="UP000068210"/>
    </source>
</evidence>
<evidence type="ECO:0000313" key="2">
    <source>
        <dbReference type="EMBL" id="AJE23487.1"/>
    </source>
</evidence>
<dbReference type="AlphaFoldDB" id="A0A0C4WWZ0"/>
<dbReference type="Proteomes" id="UP000068210">
    <property type="component" value="Plasmid pAcX50c"/>
</dbReference>
<dbReference type="Pfam" id="PF17394">
    <property type="entry name" value="KleE"/>
    <property type="match status" value="1"/>
</dbReference>